<keyword evidence="4" id="KW-1185">Reference proteome</keyword>
<gene>
    <name evidence="3" type="ORF">PCA20602_03690</name>
</gene>
<name>A0ABY6W6E2_9BURK</name>
<evidence type="ECO:0000313" key="4">
    <source>
        <dbReference type="Proteomes" id="UP000366065"/>
    </source>
</evidence>
<dbReference type="Pfam" id="PF08450">
    <property type="entry name" value="SGL"/>
    <property type="match status" value="1"/>
</dbReference>
<comment type="similarity">
    <text evidence="1">Belongs to the SMP-30/CGR1 family.</text>
</comment>
<organism evidence="3 4">
    <name type="scientific">Pandoraea capi</name>
    <dbReference type="NCBI Taxonomy" id="2508286"/>
    <lineage>
        <taxon>Bacteria</taxon>
        <taxon>Pseudomonadati</taxon>
        <taxon>Pseudomonadota</taxon>
        <taxon>Betaproteobacteria</taxon>
        <taxon>Burkholderiales</taxon>
        <taxon>Burkholderiaceae</taxon>
        <taxon>Pandoraea</taxon>
    </lineage>
</organism>
<evidence type="ECO:0000259" key="2">
    <source>
        <dbReference type="Pfam" id="PF08450"/>
    </source>
</evidence>
<feature type="domain" description="SMP-30/Gluconolactonase/LRE-like region" evidence="2">
    <location>
        <begin position="27"/>
        <end position="279"/>
    </location>
</feature>
<reference evidence="3 4" key="1">
    <citation type="submission" date="2019-08" db="EMBL/GenBank/DDBJ databases">
        <authorList>
            <person name="Peeters C."/>
        </authorList>
    </citation>
    <scope>NUCLEOTIDE SEQUENCE [LARGE SCALE GENOMIC DNA]</scope>
    <source>
        <strain evidence="3 4">LMG 20602</strain>
    </source>
</reference>
<accession>A0ABY6W6E2</accession>
<dbReference type="EMBL" id="CABPRV010000009">
    <property type="protein sequence ID" value="VVE31732.1"/>
    <property type="molecule type" value="Genomic_DNA"/>
</dbReference>
<dbReference type="SUPFAM" id="SSF63829">
    <property type="entry name" value="Calcium-dependent phosphotriesterase"/>
    <property type="match status" value="1"/>
</dbReference>
<dbReference type="PRINTS" id="PR01790">
    <property type="entry name" value="SMP30FAMILY"/>
</dbReference>
<dbReference type="InterPro" id="IPR005511">
    <property type="entry name" value="SMP-30"/>
</dbReference>
<protein>
    <submittedName>
        <fullName evidence="3">Gluconolactonase</fullName>
    </submittedName>
</protein>
<dbReference type="PANTHER" id="PTHR10907:SF47">
    <property type="entry name" value="REGUCALCIN"/>
    <property type="match status" value="1"/>
</dbReference>
<proteinExistence type="inferred from homology"/>
<dbReference type="InterPro" id="IPR011042">
    <property type="entry name" value="6-blade_b-propeller_TolB-like"/>
</dbReference>
<comment type="caution">
    <text evidence="3">The sequence shown here is derived from an EMBL/GenBank/DDBJ whole genome shotgun (WGS) entry which is preliminary data.</text>
</comment>
<dbReference type="PANTHER" id="PTHR10907">
    <property type="entry name" value="REGUCALCIN"/>
    <property type="match status" value="1"/>
</dbReference>
<dbReference type="InterPro" id="IPR013658">
    <property type="entry name" value="SGL"/>
</dbReference>
<evidence type="ECO:0000256" key="1">
    <source>
        <dbReference type="ARBA" id="ARBA00008853"/>
    </source>
</evidence>
<evidence type="ECO:0000313" key="3">
    <source>
        <dbReference type="EMBL" id="VVE31732.1"/>
    </source>
</evidence>
<dbReference type="Proteomes" id="UP000366065">
    <property type="component" value="Unassembled WGS sequence"/>
</dbReference>
<dbReference type="Gene3D" id="2.120.10.30">
    <property type="entry name" value="TolB, C-terminal domain"/>
    <property type="match status" value="1"/>
</dbReference>
<sequence>MSVSGVSGVSGVSIERLEPSRAAPHAVGESPLWRADEQALYWVDIPAKQLHRVTPADGEHREWTFPEQVACFSFDASGTLLAACETGLFAVRLGAPGQVPTSAWERLAAPVFPASGMRFNDGRCDRQGRFWAGTMVADMSLASDAGSLFRFDAQGRLSAPLVDGLVTQNGLGFSPDSRTMYLSDSHPTVRRVWAFDFDAERGAISNRRLFVDMHQYPGRPDGAAVDADGGYWTCANDGSRLLRFTPAGALDREIVLPVSKPSMCAFGGRDFDTLFVTSIRPGTNANEHDGHVFAVRCGVQGLPETPYAGSLAGTLAGTLPEATAGSV</sequence>